<feature type="chain" id="PRO_5036713908" evidence="2">
    <location>
        <begin position="27"/>
        <end position="320"/>
    </location>
</feature>
<dbReference type="Proteomes" id="UP000617628">
    <property type="component" value="Unassembled WGS sequence"/>
</dbReference>
<evidence type="ECO:0000256" key="1">
    <source>
        <dbReference type="SAM" id="MobiDB-lite"/>
    </source>
</evidence>
<organism evidence="3 4">
    <name type="scientific">Pelagicoccus mobilis</name>
    <dbReference type="NCBI Taxonomy" id="415221"/>
    <lineage>
        <taxon>Bacteria</taxon>
        <taxon>Pseudomonadati</taxon>
        <taxon>Verrucomicrobiota</taxon>
        <taxon>Opitutia</taxon>
        <taxon>Puniceicoccales</taxon>
        <taxon>Pelagicoccaceae</taxon>
        <taxon>Pelagicoccus</taxon>
    </lineage>
</organism>
<name>A0A934RY24_9BACT</name>
<dbReference type="EMBL" id="JAENIL010000059">
    <property type="protein sequence ID" value="MBK1879835.1"/>
    <property type="molecule type" value="Genomic_DNA"/>
</dbReference>
<gene>
    <name evidence="3" type="ORF">JIN87_23325</name>
</gene>
<protein>
    <submittedName>
        <fullName evidence="3">Uncharacterized protein</fullName>
    </submittedName>
</protein>
<keyword evidence="4" id="KW-1185">Reference proteome</keyword>
<feature type="region of interest" description="Disordered" evidence="1">
    <location>
        <begin position="36"/>
        <end position="82"/>
    </location>
</feature>
<keyword evidence="2" id="KW-0732">Signal</keyword>
<dbReference type="RefSeq" id="WP_200358093.1">
    <property type="nucleotide sequence ID" value="NZ_JAENIL010000059.1"/>
</dbReference>
<reference evidence="3" key="1">
    <citation type="submission" date="2021-01" db="EMBL/GenBank/DDBJ databases">
        <title>Modified the classification status of verrucomicrobia.</title>
        <authorList>
            <person name="Feng X."/>
        </authorList>
    </citation>
    <scope>NUCLEOTIDE SEQUENCE</scope>
    <source>
        <strain evidence="3">KCTC 13126</strain>
    </source>
</reference>
<evidence type="ECO:0000256" key="2">
    <source>
        <dbReference type="SAM" id="SignalP"/>
    </source>
</evidence>
<evidence type="ECO:0000313" key="3">
    <source>
        <dbReference type="EMBL" id="MBK1879835.1"/>
    </source>
</evidence>
<accession>A0A934RY24</accession>
<proteinExistence type="predicted"/>
<dbReference type="AlphaFoldDB" id="A0A934RY24"/>
<feature type="signal peptide" evidence="2">
    <location>
        <begin position="1"/>
        <end position="26"/>
    </location>
</feature>
<evidence type="ECO:0000313" key="4">
    <source>
        <dbReference type="Proteomes" id="UP000617628"/>
    </source>
</evidence>
<comment type="caution">
    <text evidence="3">The sequence shown here is derived from an EMBL/GenBank/DDBJ whole genome shotgun (WGS) entry which is preliminary data.</text>
</comment>
<sequence>MNSKSLSALLAIAMLALAAYSYKQHAEIGALREQVAQLQTEESETTEPKTPEKPIQVAQAPTPPQLASPLEAPVEAEPTEPTKRKRVMRDFSAMMDNPQMNEMMQASQKATLEIMYKDLLDSYDFTPEERTHLMDLLMARQMFRVETSMKMMGGASSPEEAKLLGEEMKEYDQTIKAEIETFLNNQNDMGEFEFYEKTIAERMSLSGFKSSMAQAGKPITAKTERSLLEIMADQKEAYKFGSDLHDEENYDMGPGRFSTENIDQFETDLSELHNIIAEEAQMLLDPEQLAALVDALEGMRNMQLSQLRMAATMFGGDKQG</sequence>